<feature type="compositionally biased region" description="Low complexity" evidence="9">
    <location>
        <begin position="48"/>
        <end position="57"/>
    </location>
</feature>
<comment type="subcellular location">
    <subcellularLocation>
        <location evidence="1">Nucleus</location>
    </subcellularLocation>
</comment>
<reference evidence="12" key="1">
    <citation type="submission" date="2015-04" db="UniProtKB">
        <authorList>
            <consortium name="EnsemblPlants"/>
        </authorList>
    </citation>
    <scope>IDENTIFICATION</scope>
</reference>
<keyword evidence="3" id="KW-0489">Methyltransferase</keyword>
<comment type="catalytic activity">
    <reaction evidence="8">
        <text>L-lysyl(4)-[histone H3] + 3 S-adenosyl-L-methionine = N(6),N(6),N(6)-trimethyl-L-lysyl(4)-[histone H3] + 3 S-adenosyl-L-homocysteine + 3 H(+)</text>
        <dbReference type="Rhea" id="RHEA:60260"/>
        <dbReference type="Rhea" id="RHEA-COMP:15537"/>
        <dbReference type="Rhea" id="RHEA-COMP:15547"/>
        <dbReference type="ChEBI" id="CHEBI:15378"/>
        <dbReference type="ChEBI" id="CHEBI:29969"/>
        <dbReference type="ChEBI" id="CHEBI:57856"/>
        <dbReference type="ChEBI" id="CHEBI:59789"/>
        <dbReference type="ChEBI" id="CHEBI:61961"/>
        <dbReference type="EC" id="2.1.1.354"/>
    </reaction>
</comment>
<dbReference type="SUPFAM" id="SSF55277">
    <property type="entry name" value="GYF domain"/>
    <property type="match status" value="1"/>
</dbReference>
<dbReference type="GO" id="GO:0032259">
    <property type="term" value="P:methylation"/>
    <property type="evidence" value="ECO:0007669"/>
    <property type="project" value="UniProtKB-KW"/>
</dbReference>
<dbReference type="Gramene" id="OPUNC12G16870.4">
    <property type="protein sequence ID" value="OPUNC12G16870.4"/>
    <property type="gene ID" value="OPUNC12G16870"/>
</dbReference>
<organism evidence="12">
    <name type="scientific">Oryza punctata</name>
    <name type="common">Red rice</name>
    <dbReference type="NCBI Taxonomy" id="4537"/>
    <lineage>
        <taxon>Eukaryota</taxon>
        <taxon>Viridiplantae</taxon>
        <taxon>Streptophyta</taxon>
        <taxon>Embryophyta</taxon>
        <taxon>Tracheophyta</taxon>
        <taxon>Spermatophyta</taxon>
        <taxon>Magnoliopsida</taxon>
        <taxon>Liliopsida</taxon>
        <taxon>Poales</taxon>
        <taxon>Poaceae</taxon>
        <taxon>BOP clade</taxon>
        <taxon>Oryzoideae</taxon>
        <taxon>Oryzeae</taxon>
        <taxon>Oryzinae</taxon>
        <taxon>Oryza</taxon>
    </lineage>
</organism>
<evidence type="ECO:0000256" key="8">
    <source>
        <dbReference type="ARBA" id="ARBA00047571"/>
    </source>
</evidence>
<feature type="region of interest" description="Disordered" evidence="9">
    <location>
        <begin position="893"/>
        <end position="912"/>
    </location>
</feature>
<dbReference type="SMART" id="SM00317">
    <property type="entry name" value="SET"/>
    <property type="match status" value="1"/>
</dbReference>
<feature type="region of interest" description="Disordered" evidence="9">
    <location>
        <begin position="504"/>
        <end position="549"/>
    </location>
</feature>
<name>A0A0E0MPJ2_ORYPU</name>
<evidence type="ECO:0000313" key="13">
    <source>
        <dbReference type="Proteomes" id="UP000026962"/>
    </source>
</evidence>
<protein>
    <recommendedName>
        <fullName evidence="2">[histone H3]-lysine(4) N-trimethyltransferase</fullName>
        <ecNumber evidence="2">2.1.1.354</ecNumber>
    </recommendedName>
</protein>
<dbReference type="InterPro" id="IPR001214">
    <property type="entry name" value="SET_dom"/>
</dbReference>
<feature type="compositionally biased region" description="Basic and acidic residues" evidence="9">
    <location>
        <begin position="23"/>
        <end position="44"/>
    </location>
</feature>
<dbReference type="InterPro" id="IPR046341">
    <property type="entry name" value="SET_dom_sf"/>
</dbReference>
<evidence type="ECO:0000259" key="10">
    <source>
        <dbReference type="PROSITE" id="PS50280"/>
    </source>
</evidence>
<evidence type="ECO:0000256" key="9">
    <source>
        <dbReference type="SAM" id="MobiDB-lite"/>
    </source>
</evidence>
<dbReference type="InterPro" id="IPR003169">
    <property type="entry name" value="GYF"/>
</dbReference>
<dbReference type="InterPro" id="IPR044570">
    <property type="entry name" value="Set1-like"/>
</dbReference>
<dbReference type="InterPro" id="IPR035445">
    <property type="entry name" value="GYF-like_dom_sf"/>
</dbReference>
<evidence type="ECO:0000313" key="12">
    <source>
        <dbReference type="EnsemblPlants" id="OPUNC12G16870.4"/>
    </source>
</evidence>
<dbReference type="PANTHER" id="PTHR45814:SF2">
    <property type="entry name" value="HISTONE-LYSINE N-METHYLTRANSFERASE SETD1"/>
    <property type="match status" value="1"/>
</dbReference>
<dbReference type="PROSITE" id="PS50280">
    <property type="entry name" value="SET"/>
    <property type="match status" value="1"/>
</dbReference>
<dbReference type="PANTHER" id="PTHR45814">
    <property type="entry name" value="HISTONE-LYSINE N-METHYLTRANSFERASE SETD1"/>
    <property type="match status" value="1"/>
</dbReference>
<dbReference type="PROSITE" id="PS50829">
    <property type="entry name" value="GYF"/>
    <property type="match status" value="1"/>
</dbReference>
<feature type="region of interest" description="Disordered" evidence="9">
    <location>
        <begin position="1"/>
        <end position="133"/>
    </location>
</feature>
<reference evidence="12" key="2">
    <citation type="submission" date="2018-05" db="EMBL/GenBank/DDBJ databases">
        <title>OpunRS2 (Oryza punctata Reference Sequence Version 2).</title>
        <authorList>
            <person name="Zhang J."/>
            <person name="Kudrna D."/>
            <person name="Lee S."/>
            <person name="Talag J."/>
            <person name="Welchert J."/>
            <person name="Wing R.A."/>
        </authorList>
    </citation>
    <scope>NUCLEOTIDE SEQUENCE [LARGE SCALE GENOMIC DNA]</scope>
</reference>
<evidence type="ECO:0000256" key="5">
    <source>
        <dbReference type="ARBA" id="ARBA00022691"/>
    </source>
</evidence>
<keyword evidence="4" id="KW-0808">Transferase</keyword>
<dbReference type="SUPFAM" id="SSF82199">
    <property type="entry name" value="SET domain"/>
    <property type="match status" value="1"/>
</dbReference>
<sequence>MDSGCSVNRALLEIEDTSRVANTRREREGERERVIASRQSDQRNHSNPPAASAAAGEAGRGEPAPRDPASPCRTRAPIWGSAEEGSGRGRKRVRLLALDDDDDEEEESGMEGSSAPACGDVASCSSGGGGEQTQSTGMFAAMQENACSIDSNDVVYPQSGLWYSAGQNGMYSGGGYMQHQNLEGCMYMNQIGQMCGPYPPEQLYEGLSTGFLHRDLAIYAVFGGKMANPVSLGSLKQFLSQWNSDSVVATRDESVENKKMASVNKMILPDNLSSEESCWMFEDAEGRRHGPHSLAELSYWHHSSYLHDLSMIYHVDSKFGPFTLVSLIDWWSGGAEHSESAANDSGSLNTLMDDVVEDISHQLHAGIMKSARKVFIDEIFSSVLPEMIACRKTEKQMAAKLKSQAAKTDNVSNKNALVLKGKGDGTSTHPKSLKSYNNNLPGDPSVAVQSTAIQYEFADILSAVWETIYNESMKSIWDEVLYDPVMDYCDAWLKRKNDSNLLSTVVPGASDNQKMQDTDETSPKAICDSDAPESDMDFPPGFGPNRESAEHSHSACVEYVSDKTNGKSGSSTTLFSGPLGRVQVMLANELYVAAKEALFQHFKEVIAEEITNCLCIGLEDNINQERIRTPVHAPEPSSPPGISVHETPSPAEMARDEILDMAEMARDEISDMTEMARDEISDMAEMAVDTIPCPADMAASGTSTVPEVTTDKLIIPYVEHQSPSASYASIFEKLDVHEEAELDDSFDEVPPGTEAGLASLVIMEENKYLPSKSVDSVPDIYRYTNWAFFRQILHESVMKEWVSLFSGALSNCFDSWYARKNIVAKTMNDSLRPKEYTYYRKRKLRKNCEASSSEKPMDEQLSRPLRDLVERKVNMKNIHGSSKVGISQRVSVVEKPSKKRAKPSHNDDINQNIQQDLKLLSDKKRKQKNLSNESNLKKKPLVLCPESYGCARASVSGWEWRDWARNATPSERAQVRGYRVRSILSAPENNVLKSSQVKGSSARTNRVKLRNLLAAAEGTDLLKITQSKSRKKRLRFQRSKIHEWGLVALESIDAEDFVIEYVGELIRRQVSDIREDQYEKSGIGSSYLFRLDDDYVVDATKRGGLARFINHSCDPNCYTKVITVEGQKKIFIYAKRRKKDSMPLWFPAVPRINELGSKADKSGGNCNWVLPQYDGNCVARLDGLIQAIQRKGNATYEPFSLGQ</sequence>
<feature type="domain" description="GYF" evidence="11">
    <location>
        <begin position="276"/>
        <end position="323"/>
    </location>
</feature>
<feature type="compositionally biased region" description="Acidic residues" evidence="9">
    <location>
        <begin position="98"/>
        <end position="109"/>
    </location>
</feature>
<keyword evidence="13" id="KW-1185">Reference proteome</keyword>
<feature type="domain" description="SET" evidence="10">
    <location>
        <begin position="1032"/>
        <end position="1149"/>
    </location>
</feature>
<keyword evidence="6" id="KW-0156">Chromatin regulator</keyword>
<evidence type="ECO:0000259" key="11">
    <source>
        <dbReference type="PROSITE" id="PS50829"/>
    </source>
</evidence>
<dbReference type="GO" id="GO:0140999">
    <property type="term" value="F:histone H3K4 trimethyltransferase activity"/>
    <property type="evidence" value="ECO:0007669"/>
    <property type="project" value="UniProtKB-EC"/>
</dbReference>
<evidence type="ECO:0000256" key="6">
    <source>
        <dbReference type="ARBA" id="ARBA00022853"/>
    </source>
</evidence>
<evidence type="ECO:0000256" key="1">
    <source>
        <dbReference type="ARBA" id="ARBA00004123"/>
    </source>
</evidence>
<evidence type="ECO:0000256" key="2">
    <source>
        <dbReference type="ARBA" id="ARBA00012182"/>
    </source>
</evidence>
<accession>A0A0E0MPJ2</accession>
<evidence type="ECO:0000256" key="3">
    <source>
        <dbReference type="ARBA" id="ARBA00022603"/>
    </source>
</evidence>
<dbReference type="Gene3D" id="2.170.270.10">
    <property type="entry name" value="SET domain"/>
    <property type="match status" value="1"/>
</dbReference>
<dbReference type="GO" id="GO:0048188">
    <property type="term" value="C:Set1C/COMPASS complex"/>
    <property type="evidence" value="ECO:0007669"/>
    <property type="project" value="TreeGrafter"/>
</dbReference>
<dbReference type="Proteomes" id="UP000026962">
    <property type="component" value="Chromosome 12"/>
</dbReference>
<dbReference type="EnsemblPlants" id="OPUNC12G16870.4">
    <property type="protein sequence ID" value="OPUNC12G16870.4"/>
    <property type="gene ID" value="OPUNC12G16870"/>
</dbReference>
<proteinExistence type="predicted"/>
<dbReference type="AlphaFoldDB" id="A0A0E0MPJ2"/>
<dbReference type="EC" id="2.1.1.354" evidence="2"/>
<evidence type="ECO:0000256" key="4">
    <source>
        <dbReference type="ARBA" id="ARBA00022679"/>
    </source>
</evidence>
<dbReference type="Gene3D" id="3.30.1490.40">
    <property type="match status" value="1"/>
</dbReference>
<dbReference type="Pfam" id="PF00856">
    <property type="entry name" value="SET"/>
    <property type="match status" value="1"/>
</dbReference>
<feature type="region of interest" description="Disordered" evidence="9">
    <location>
        <begin position="630"/>
        <end position="649"/>
    </location>
</feature>
<evidence type="ECO:0000256" key="7">
    <source>
        <dbReference type="ARBA" id="ARBA00023242"/>
    </source>
</evidence>
<keyword evidence="7" id="KW-0539">Nucleus</keyword>
<keyword evidence="5" id="KW-0949">S-adenosyl-L-methionine</keyword>